<protein>
    <submittedName>
        <fullName evidence="1">Uncharacterized protein</fullName>
    </submittedName>
</protein>
<organism evidence="1">
    <name type="scientific">Octopus bimaculoides</name>
    <name type="common">California two-spotted octopus</name>
    <dbReference type="NCBI Taxonomy" id="37653"/>
    <lineage>
        <taxon>Eukaryota</taxon>
        <taxon>Metazoa</taxon>
        <taxon>Spiralia</taxon>
        <taxon>Lophotrochozoa</taxon>
        <taxon>Mollusca</taxon>
        <taxon>Cephalopoda</taxon>
        <taxon>Coleoidea</taxon>
        <taxon>Octopodiformes</taxon>
        <taxon>Octopoda</taxon>
        <taxon>Incirrata</taxon>
        <taxon>Octopodidae</taxon>
        <taxon>Octopus</taxon>
    </lineage>
</organism>
<name>A0A0L8FGN7_OCTBM</name>
<dbReference type="AlphaFoldDB" id="A0A0L8FGN7"/>
<reference evidence="1" key="1">
    <citation type="submission" date="2015-07" db="EMBL/GenBank/DDBJ databases">
        <title>MeaNS - Measles Nucleotide Surveillance Program.</title>
        <authorList>
            <person name="Tran T."/>
            <person name="Druce J."/>
        </authorList>
    </citation>
    <scope>NUCLEOTIDE SEQUENCE</scope>
    <source>
        <strain evidence="1">UCB-OBI-ISO-001</strain>
        <tissue evidence="1">Gonad</tissue>
    </source>
</reference>
<proteinExistence type="predicted"/>
<dbReference type="EMBL" id="KQ432154">
    <property type="protein sequence ID" value="KOF62868.1"/>
    <property type="molecule type" value="Genomic_DNA"/>
</dbReference>
<accession>A0A0L8FGN7</accession>
<evidence type="ECO:0000313" key="1">
    <source>
        <dbReference type="EMBL" id="KOF62868.1"/>
    </source>
</evidence>
<gene>
    <name evidence="1" type="ORF">OCBIM_22021450mg</name>
</gene>
<sequence length="115" mass="13423">MYILIYIYMHVHAHTHTHTHTHTYSYQTAGLDRRLIYFRWQNIESSSNLDCKLSMDFEIQAGISLKIWIMSLNAIVLDQIYIHHLQQSCLEASSAYTTANNLNKNGMTTIFKAQE</sequence>